<feature type="chain" id="PRO_5014627664" description="Cytochrome P450" evidence="10">
    <location>
        <begin position="25"/>
        <end position="187"/>
    </location>
</feature>
<evidence type="ECO:0000256" key="9">
    <source>
        <dbReference type="ARBA" id="ARBA00023136"/>
    </source>
</evidence>
<dbReference type="GO" id="GO:0016705">
    <property type="term" value="F:oxidoreductase activity, acting on paired donors, with incorporation or reduction of molecular oxygen"/>
    <property type="evidence" value="ECO:0007669"/>
    <property type="project" value="InterPro"/>
</dbReference>
<reference evidence="11" key="1">
    <citation type="submission" date="2018-02" db="EMBL/GenBank/DDBJ databases">
        <authorList>
            <person name="Cohen D.B."/>
            <person name="Kent A.D."/>
        </authorList>
    </citation>
    <scope>NUCLEOTIDE SEQUENCE</scope>
</reference>
<keyword evidence="10" id="KW-0732">Signal</keyword>
<feature type="signal peptide" evidence="10">
    <location>
        <begin position="1"/>
        <end position="24"/>
    </location>
</feature>
<evidence type="ECO:0000256" key="2">
    <source>
        <dbReference type="ARBA" id="ARBA00004370"/>
    </source>
</evidence>
<dbReference type="InterPro" id="IPR002401">
    <property type="entry name" value="Cyt_P450_E_grp-I"/>
</dbReference>
<evidence type="ECO:0000256" key="7">
    <source>
        <dbReference type="ARBA" id="ARBA00023004"/>
    </source>
</evidence>
<organism evidence="11">
    <name type="scientific">Fagus sylvatica</name>
    <name type="common">Beechnut</name>
    <dbReference type="NCBI Taxonomy" id="28930"/>
    <lineage>
        <taxon>Eukaryota</taxon>
        <taxon>Viridiplantae</taxon>
        <taxon>Streptophyta</taxon>
        <taxon>Embryophyta</taxon>
        <taxon>Tracheophyta</taxon>
        <taxon>Spermatophyta</taxon>
        <taxon>Magnoliopsida</taxon>
        <taxon>eudicotyledons</taxon>
        <taxon>Gunneridae</taxon>
        <taxon>Pentapetalae</taxon>
        <taxon>rosids</taxon>
        <taxon>fabids</taxon>
        <taxon>Fagales</taxon>
        <taxon>Fagaceae</taxon>
        <taxon>Fagus</taxon>
    </lineage>
</organism>
<gene>
    <name evidence="11" type="ORF">FSB_LOCUS21498</name>
</gene>
<dbReference type="GO" id="GO:0016020">
    <property type="term" value="C:membrane"/>
    <property type="evidence" value="ECO:0007669"/>
    <property type="project" value="UniProtKB-SubCell"/>
</dbReference>
<evidence type="ECO:0000256" key="1">
    <source>
        <dbReference type="ARBA" id="ARBA00001971"/>
    </source>
</evidence>
<evidence type="ECO:0000256" key="5">
    <source>
        <dbReference type="ARBA" id="ARBA00022723"/>
    </source>
</evidence>
<keyword evidence="4" id="KW-0349">Heme</keyword>
<keyword evidence="7" id="KW-0408">Iron</keyword>
<protein>
    <recommendedName>
        <fullName evidence="12">Cytochrome P450</fullName>
    </recommendedName>
</protein>
<dbReference type="GO" id="GO:0020037">
    <property type="term" value="F:heme binding"/>
    <property type="evidence" value="ECO:0007669"/>
    <property type="project" value="InterPro"/>
</dbReference>
<evidence type="ECO:0000313" key="11">
    <source>
        <dbReference type="EMBL" id="SPC93616.1"/>
    </source>
</evidence>
<dbReference type="Gene3D" id="1.10.630.10">
    <property type="entry name" value="Cytochrome P450"/>
    <property type="match status" value="1"/>
</dbReference>
<evidence type="ECO:0000256" key="3">
    <source>
        <dbReference type="ARBA" id="ARBA00010617"/>
    </source>
</evidence>
<sequence>MCFLLCFLISILLLKFLFKKPSKTLRLPPSPPALPLIGHLHQLLGPSLFKSLHKLSTKYGPLLYLRLGASQCLVVSTASMAKEISKTNDLAFANRPSFAFSDKLPYGNYGFVTAPYGDYWRFIKKLSKAELLFACRLEQSRVVRHEEISPFLLKALECAKKKQAFDLSAELMKLTNNSTCRLMMSTR</sequence>
<dbReference type="GO" id="GO:0004497">
    <property type="term" value="F:monooxygenase activity"/>
    <property type="evidence" value="ECO:0007669"/>
    <property type="project" value="UniProtKB-KW"/>
</dbReference>
<comment type="cofactor">
    <cofactor evidence="1">
        <name>heme</name>
        <dbReference type="ChEBI" id="CHEBI:30413"/>
    </cofactor>
</comment>
<dbReference type="InterPro" id="IPR001128">
    <property type="entry name" value="Cyt_P450"/>
</dbReference>
<dbReference type="Pfam" id="PF00067">
    <property type="entry name" value="p450"/>
    <property type="match status" value="1"/>
</dbReference>
<accession>A0A2N9FSC3</accession>
<evidence type="ECO:0008006" key="12">
    <source>
        <dbReference type="Google" id="ProtNLM"/>
    </source>
</evidence>
<evidence type="ECO:0000256" key="10">
    <source>
        <dbReference type="SAM" id="SignalP"/>
    </source>
</evidence>
<proteinExistence type="inferred from homology"/>
<evidence type="ECO:0000256" key="4">
    <source>
        <dbReference type="ARBA" id="ARBA00022617"/>
    </source>
</evidence>
<keyword evidence="6" id="KW-0560">Oxidoreductase</keyword>
<keyword evidence="8" id="KW-0503">Monooxygenase</keyword>
<dbReference type="PANTHER" id="PTHR47943:SF8">
    <property type="entry name" value="CYTOCHROME P450"/>
    <property type="match status" value="1"/>
</dbReference>
<dbReference type="InterPro" id="IPR036396">
    <property type="entry name" value="Cyt_P450_sf"/>
</dbReference>
<dbReference type="PANTHER" id="PTHR47943">
    <property type="entry name" value="CYTOCHROME P450 93A3-LIKE"/>
    <property type="match status" value="1"/>
</dbReference>
<dbReference type="GO" id="GO:0005506">
    <property type="term" value="F:iron ion binding"/>
    <property type="evidence" value="ECO:0007669"/>
    <property type="project" value="InterPro"/>
</dbReference>
<comment type="similarity">
    <text evidence="3">Belongs to the cytochrome P450 family.</text>
</comment>
<dbReference type="PRINTS" id="PR00463">
    <property type="entry name" value="EP450I"/>
</dbReference>
<evidence type="ECO:0000256" key="6">
    <source>
        <dbReference type="ARBA" id="ARBA00023002"/>
    </source>
</evidence>
<dbReference type="AlphaFoldDB" id="A0A2N9FSC3"/>
<name>A0A2N9FSC3_FAGSY</name>
<keyword evidence="5" id="KW-0479">Metal-binding</keyword>
<keyword evidence="9" id="KW-0472">Membrane</keyword>
<dbReference type="EMBL" id="OIVN01001409">
    <property type="protein sequence ID" value="SPC93616.1"/>
    <property type="molecule type" value="Genomic_DNA"/>
</dbReference>
<comment type="subcellular location">
    <subcellularLocation>
        <location evidence="2">Membrane</location>
    </subcellularLocation>
</comment>
<evidence type="ECO:0000256" key="8">
    <source>
        <dbReference type="ARBA" id="ARBA00023033"/>
    </source>
</evidence>
<dbReference type="SUPFAM" id="SSF48264">
    <property type="entry name" value="Cytochrome P450"/>
    <property type="match status" value="1"/>
</dbReference>